<sequence length="788" mass="91208">MVSPTKSRQPKREDISSDDEESELDEQEPVEFTVHLEDDLSEENDEDEEEEDEVEGLSEHSATMQDQLSSDSEQETDPKAKKAKKKQFEEAEGLIKMKRNIYEIDLLDMAWLNDELNPYRASKNLPPLTYVQLETALDHLERCDLLERTVRNVVCPAKEDISSETKCNICLIKDDDDFNQIILCEMCGCAVHQDCYGIYPLPGSLWFCDICEENGNHKRKCIFCPYQGGAMKKTICNRWAHILCCVWLGEIYFEDPDNLTGISGVERCLRDRKSLVCFICKKKQGACIQCEYQYCTLAYHATCAALSGLLLKVDEKEENKVERLTYCVKHTSNAYRHQNEISDDLSQLTIKVQAAYKAWHDKASKFEKDFARDTFPMVQEHSVKALEMYLDDPDAISLVEYWAAKRKHHYNLPQIKHPKNISLPKGLSKDSTLGEKKVALELVEKDIEMVDDLVLLTKLCHIRERTKKVISNVFLNDLENLCQSHAVIIGRLFEQISALDPQLILSIACRDKIPNAKVTFQTIKKNVHDNGYKNIEAMWKDYQICFKSINEHFKEGYVATVAGTMYMEALKLVEKFRNQEHSVKDVKNNVKEFKERHALFLEKFKDTDICMDTNEYLPIKTENVVEMEDLPNVPPHLEISRNSKLFEKLSFFDYRVHSQNINSPSTPKEQCNEEDTILPIPTLSSSFEHEDIVLDSSTNLICQVIDLKCRYQIENAAFVLTKARECKPQLKTTSGLIFVKTYEKMPQFRWTNQSDLQLYDVIAEPTDKSPKFMESLNLAQEEFYRKFR</sequence>
<name>A0AC35U924_9BILA</name>
<protein>
    <submittedName>
        <fullName evidence="2">PHD-type domain-containing protein</fullName>
    </submittedName>
</protein>
<accession>A0AC35U924</accession>
<reference evidence="2" key="1">
    <citation type="submission" date="2016-11" db="UniProtKB">
        <authorList>
            <consortium name="WormBaseParasite"/>
        </authorList>
    </citation>
    <scope>IDENTIFICATION</scope>
    <source>
        <strain evidence="2">KR3021</strain>
    </source>
</reference>
<organism evidence="1 2">
    <name type="scientific">Rhabditophanes sp. KR3021</name>
    <dbReference type="NCBI Taxonomy" id="114890"/>
    <lineage>
        <taxon>Eukaryota</taxon>
        <taxon>Metazoa</taxon>
        <taxon>Ecdysozoa</taxon>
        <taxon>Nematoda</taxon>
        <taxon>Chromadorea</taxon>
        <taxon>Rhabditida</taxon>
        <taxon>Tylenchina</taxon>
        <taxon>Panagrolaimomorpha</taxon>
        <taxon>Strongyloidoidea</taxon>
        <taxon>Alloionematidae</taxon>
        <taxon>Rhabditophanes</taxon>
    </lineage>
</organism>
<dbReference type="WBParaSite" id="RSKR_0000915800.1">
    <property type="protein sequence ID" value="RSKR_0000915800.1"/>
    <property type="gene ID" value="RSKR_0000915800"/>
</dbReference>
<proteinExistence type="predicted"/>
<evidence type="ECO:0000313" key="1">
    <source>
        <dbReference type="Proteomes" id="UP000095286"/>
    </source>
</evidence>
<evidence type="ECO:0000313" key="2">
    <source>
        <dbReference type="WBParaSite" id="RSKR_0000915800.1"/>
    </source>
</evidence>
<dbReference type="Proteomes" id="UP000095286">
    <property type="component" value="Unplaced"/>
</dbReference>